<gene>
    <name evidence="2" type="ORF">QU481_03640</name>
</gene>
<name>A0ABT7XJM1_9NEIS</name>
<reference evidence="2" key="1">
    <citation type="submission" date="2023-06" db="EMBL/GenBank/DDBJ databases">
        <authorList>
            <person name="Zhang S."/>
        </authorList>
    </citation>
    <scope>NUCLEOTIDE SEQUENCE</scope>
    <source>
        <strain evidence="2">SG2303</strain>
    </source>
</reference>
<dbReference type="Proteomes" id="UP001168540">
    <property type="component" value="Unassembled WGS sequence"/>
</dbReference>
<evidence type="ECO:0000313" key="3">
    <source>
        <dbReference type="Proteomes" id="UP001168540"/>
    </source>
</evidence>
<proteinExistence type="predicted"/>
<comment type="caution">
    <text evidence="2">The sequence shown here is derived from an EMBL/GenBank/DDBJ whole genome shotgun (WGS) entry which is preliminary data.</text>
</comment>
<dbReference type="RefSeq" id="WP_289828535.1">
    <property type="nucleotide sequence ID" value="NZ_JAUEDK010000004.1"/>
</dbReference>
<protein>
    <submittedName>
        <fullName evidence="2">3-alpha domain-containing protein</fullName>
    </submittedName>
</protein>
<dbReference type="SUPFAM" id="SSF50800">
    <property type="entry name" value="PK beta-barrel domain-like"/>
    <property type="match status" value="1"/>
</dbReference>
<accession>A0ABT7XJM1</accession>
<evidence type="ECO:0000259" key="1">
    <source>
        <dbReference type="Pfam" id="PF03475"/>
    </source>
</evidence>
<feature type="domain" description="YiiM-like triple helical" evidence="1">
    <location>
        <begin position="9"/>
        <end position="50"/>
    </location>
</feature>
<dbReference type="Gene3D" id="2.40.33.20">
    <property type="entry name" value="PK beta-barrel domain-like"/>
    <property type="match status" value="1"/>
</dbReference>
<dbReference type="EMBL" id="JAUEDK010000004">
    <property type="protein sequence ID" value="MDN0073986.1"/>
    <property type="molecule type" value="Genomic_DNA"/>
</dbReference>
<keyword evidence="3" id="KW-1185">Reference proteome</keyword>
<dbReference type="Pfam" id="PF03475">
    <property type="entry name" value="YiiM_3-alpha"/>
    <property type="match status" value="1"/>
</dbReference>
<dbReference type="InterPro" id="IPR011037">
    <property type="entry name" value="Pyrv_Knase-like_insert_dom_sf"/>
</dbReference>
<evidence type="ECO:0000313" key="2">
    <source>
        <dbReference type="EMBL" id="MDN0073986.1"/>
    </source>
</evidence>
<organism evidence="2 3">
    <name type="scientific">Crenobacter oryzisoli</name>
    <dbReference type="NCBI Taxonomy" id="3056844"/>
    <lineage>
        <taxon>Bacteria</taxon>
        <taxon>Pseudomonadati</taxon>
        <taxon>Pseudomonadota</taxon>
        <taxon>Betaproteobacteria</taxon>
        <taxon>Neisseriales</taxon>
        <taxon>Neisseriaceae</taxon>
        <taxon>Crenobacter</taxon>
    </lineage>
</organism>
<sequence>MLVRLHPDWPLARLLRVIFDRSLASKVLAEIAALPALSTSWRKLAEKRLTSCEVESWSRRLYRDPA</sequence>
<dbReference type="InterPro" id="IPR005163">
    <property type="entry name" value="Tri_helical_YiiM-like"/>
</dbReference>